<comment type="cofactor">
    <cofactor evidence="1">
        <name>a divalent metal cation</name>
        <dbReference type="ChEBI" id="CHEBI:60240"/>
    </cofactor>
</comment>
<sequence>MDVDGATLYLMSVNFYYMSLFYYYRTKKRIQRKRRWWMLQIHRKRTLNTMEEIFSDLLAEPSNQFEGFVRMSATDFELLLSRVGPLIEKQKTKFRVTIPSKIRLAVTLRYLATGDSYRSLHYLFKMSHQVISNIVRECCAALISVLKNMIKLPENENEWLQKESNFADIFPHCLGAIDGKHVVMVSPIHSGSEYFNYKHSFSIILMALVDRNYCFMFCDVGNKGRISDGGVFRDSVLFEKLQKNSLHLPKPEPLSNGDVNMPYVFVADNAFPLHPNIMKPFPGQHPEGSMQRNFNRKLSSVRIVVENAFGVMSARFRVLRKPIALQPNEASRVVMACALLHNFLRKSSHSQSIYTPSGYTDTIANGEIINVGTWRQDIGEGEGAFRSMRNIARRSALTAIEVRNKFAEHFMDMN</sequence>
<dbReference type="GO" id="GO:0046872">
    <property type="term" value="F:metal ion binding"/>
    <property type="evidence" value="ECO:0007669"/>
    <property type="project" value="UniProtKB-KW"/>
</dbReference>
<organism evidence="10 11">
    <name type="scientific">Euphydryas editha</name>
    <name type="common">Edith's checkerspot</name>
    <dbReference type="NCBI Taxonomy" id="104508"/>
    <lineage>
        <taxon>Eukaryota</taxon>
        <taxon>Metazoa</taxon>
        <taxon>Ecdysozoa</taxon>
        <taxon>Arthropoda</taxon>
        <taxon>Hexapoda</taxon>
        <taxon>Insecta</taxon>
        <taxon>Pterygota</taxon>
        <taxon>Neoptera</taxon>
        <taxon>Endopterygota</taxon>
        <taxon>Lepidoptera</taxon>
        <taxon>Glossata</taxon>
        <taxon>Ditrysia</taxon>
        <taxon>Papilionoidea</taxon>
        <taxon>Nymphalidae</taxon>
        <taxon>Nymphalinae</taxon>
        <taxon>Euphydryas</taxon>
    </lineage>
</organism>
<evidence type="ECO:0000256" key="4">
    <source>
        <dbReference type="ARBA" id="ARBA00022722"/>
    </source>
</evidence>
<evidence type="ECO:0000256" key="8">
    <source>
        <dbReference type="SAM" id="Phobius"/>
    </source>
</evidence>
<comment type="subcellular location">
    <subcellularLocation>
        <location evidence="2">Nucleus</location>
    </subcellularLocation>
</comment>
<keyword evidence="5" id="KW-0479">Metal-binding</keyword>
<dbReference type="PANTHER" id="PTHR22930:SF269">
    <property type="entry name" value="NUCLEASE HARBI1-LIKE PROTEIN"/>
    <property type="match status" value="1"/>
</dbReference>
<dbReference type="EMBL" id="CAKOGL010000043">
    <property type="protein sequence ID" value="CAH2108868.1"/>
    <property type="molecule type" value="Genomic_DNA"/>
</dbReference>
<reference evidence="10" key="1">
    <citation type="submission" date="2022-03" db="EMBL/GenBank/DDBJ databases">
        <authorList>
            <person name="Tunstrom K."/>
        </authorList>
    </citation>
    <scope>NUCLEOTIDE SEQUENCE</scope>
</reference>
<dbReference type="GO" id="GO:0016787">
    <property type="term" value="F:hydrolase activity"/>
    <property type="evidence" value="ECO:0007669"/>
    <property type="project" value="UniProtKB-KW"/>
</dbReference>
<keyword evidence="6" id="KW-0378">Hydrolase</keyword>
<dbReference type="Proteomes" id="UP001153954">
    <property type="component" value="Unassembled WGS sequence"/>
</dbReference>
<proteinExistence type="inferred from homology"/>
<evidence type="ECO:0000259" key="9">
    <source>
        <dbReference type="Pfam" id="PF13359"/>
    </source>
</evidence>
<feature type="domain" description="DDE Tnp4" evidence="9">
    <location>
        <begin position="177"/>
        <end position="342"/>
    </location>
</feature>
<dbReference type="InterPro" id="IPR027806">
    <property type="entry name" value="HARBI1_dom"/>
</dbReference>
<dbReference type="PANTHER" id="PTHR22930">
    <property type="match status" value="1"/>
</dbReference>
<dbReference type="InterPro" id="IPR045249">
    <property type="entry name" value="HARBI1-like"/>
</dbReference>
<keyword evidence="4" id="KW-0540">Nuclease</keyword>
<keyword evidence="8" id="KW-1133">Transmembrane helix</keyword>
<evidence type="ECO:0000313" key="11">
    <source>
        <dbReference type="Proteomes" id="UP001153954"/>
    </source>
</evidence>
<evidence type="ECO:0000256" key="2">
    <source>
        <dbReference type="ARBA" id="ARBA00004123"/>
    </source>
</evidence>
<accession>A0AAU9VC71</accession>
<dbReference type="Pfam" id="PF13359">
    <property type="entry name" value="DDE_Tnp_4"/>
    <property type="match status" value="1"/>
</dbReference>
<keyword evidence="8" id="KW-0472">Membrane</keyword>
<gene>
    <name evidence="10" type="ORF">EEDITHA_LOCUS22767</name>
</gene>
<keyword evidence="7" id="KW-0539">Nucleus</keyword>
<evidence type="ECO:0000256" key="3">
    <source>
        <dbReference type="ARBA" id="ARBA00006958"/>
    </source>
</evidence>
<evidence type="ECO:0000256" key="1">
    <source>
        <dbReference type="ARBA" id="ARBA00001968"/>
    </source>
</evidence>
<keyword evidence="8" id="KW-0812">Transmembrane</keyword>
<keyword evidence="11" id="KW-1185">Reference proteome</keyword>
<dbReference type="GO" id="GO:0005634">
    <property type="term" value="C:nucleus"/>
    <property type="evidence" value="ECO:0007669"/>
    <property type="project" value="UniProtKB-SubCell"/>
</dbReference>
<name>A0AAU9VC71_EUPED</name>
<dbReference type="GO" id="GO:0004518">
    <property type="term" value="F:nuclease activity"/>
    <property type="evidence" value="ECO:0007669"/>
    <property type="project" value="UniProtKB-KW"/>
</dbReference>
<comment type="similarity">
    <text evidence="3">Belongs to the HARBI1 family.</text>
</comment>
<comment type="caution">
    <text evidence="10">The sequence shown here is derived from an EMBL/GenBank/DDBJ whole genome shotgun (WGS) entry which is preliminary data.</text>
</comment>
<evidence type="ECO:0000256" key="5">
    <source>
        <dbReference type="ARBA" id="ARBA00022723"/>
    </source>
</evidence>
<protein>
    <recommendedName>
        <fullName evidence="9">DDE Tnp4 domain-containing protein</fullName>
    </recommendedName>
</protein>
<dbReference type="AlphaFoldDB" id="A0AAU9VC71"/>
<feature type="transmembrane region" description="Helical" evidence="8">
    <location>
        <begin position="6"/>
        <end position="24"/>
    </location>
</feature>
<evidence type="ECO:0000256" key="6">
    <source>
        <dbReference type="ARBA" id="ARBA00022801"/>
    </source>
</evidence>
<evidence type="ECO:0000256" key="7">
    <source>
        <dbReference type="ARBA" id="ARBA00023242"/>
    </source>
</evidence>
<evidence type="ECO:0000313" key="10">
    <source>
        <dbReference type="EMBL" id="CAH2108868.1"/>
    </source>
</evidence>